<organism evidence="3 4">
    <name type="scientific">Candidatus Roizmanbacteria bacterium RIFCSPLOWO2_01_FULL_37_16</name>
    <dbReference type="NCBI Taxonomy" id="1802058"/>
    <lineage>
        <taxon>Bacteria</taxon>
        <taxon>Candidatus Roizmaniibacteriota</taxon>
    </lineage>
</organism>
<feature type="transmembrane region" description="Helical" evidence="2">
    <location>
        <begin position="12"/>
        <end position="29"/>
    </location>
</feature>
<keyword evidence="2" id="KW-1133">Transmembrane helix</keyword>
<evidence type="ECO:0000313" key="4">
    <source>
        <dbReference type="Proteomes" id="UP000178040"/>
    </source>
</evidence>
<evidence type="ECO:0000256" key="1">
    <source>
        <dbReference type="SAM" id="Coils"/>
    </source>
</evidence>
<keyword evidence="1" id="KW-0175">Coiled coil</keyword>
<evidence type="ECO:0000313" key="3">
    <source>
        <dbReference type="EMBL" id="OGK43461.1"/>
    </source>
</evidence>
<name>A0A1F7IJC7_9BACT</name>
<comment type="caution">
    <text evidence="3">The sequence shown here is derived from an EMBL/GenBank/DDBJ whole genome shotgun (WGS) entry which is preliminary data.</text>
</comment>
<gene>
    <name evidence="3" type="ORF">A3B40_01920</name>
</gene>
<dbReference type="AlphaFoldDB" id="A0A1F7IJC7"/>
<keyword evidence="2" id="KW-0472">Membrane</keyword>
<protein>
    <recommendedName>
        <fullName evidence="5">Gas vesicle protein</fullName>
    </recommendedName>
</protein>
<dbReference type="EMBL" id="MGAI01000050">
    <property type="protein sequence ID" value="OGK43461.1"/>
    <property type="molecule type" value="Genomic_DNA"/>
</dbReference>
<evidence type="ECO:0000256" key="2">
    <source>
        <dbReference type="SAM" id="Phobius"/>
    </source>
</evidence>
<sequence>MDEKKKASRFGLGMLIGTIVGGLTAFFLSPKSGEENREVVLKKIQELKKQIEKMEIDKKLKEAWGEATDDGRKTLLKVKKQLLKKLDTLSERWQEFDYKSYVKSVEEAVEEAKSETKETSDKLMKLKDLFVKDWKKIFEEKKSK</sequence>
<proteinExistence type="predicted"/>
<keyword evidence="2" id="KW-0812">Transmembrane</keyword>
<dbReference type="Proteomes" id="UP000178040">
    <property type="component" value="Unassembled WGS sequence"/>
</dbReference>
<evidence type="ECO:0008006" key="5">
    <source>
        <dbReference type="Google" id="ProtNLM"/>
    </source>
</evidence>
<feature type="coiled-coil region" evidence="1">
    <location>
        <begin position="37"/>
        <end position="129"/>
    </location>
</feature>
<reference evidence="3 4" key="1">
    <citation type="journal article" date="2016" name="Nat. Commun.">
        <title>Thousands of microbial genomes shed light on interconnected biogeochemical processes in an aquifer system.</title>
        <authorList>
            <person name="Anantharaman K."/>
            <person name="Brown C.T."/>
            <person name="Hug L.A."/>
            <person name="Sharon I."/>
            <person name="Castelle C.J."/>
            <person name="Probst A.J."/>
            <person name="Thomas B.C."/>
            <person name="Singh A."/>
            <person name="Wilkins M.J."/>
            <person name="Karaoz U."/>
            <person name="Brodie E.L."/>
            <person name="Williams K.H."/>
            <person name="Hubbard S.S."/>
            <person name="Banfield J.F."/>
        </authorList>
    </citation>
    <scope>NUCLEOTIDE SEQUENCE [LARGE SCALE GENOMIC DNA]</scope>
</reference>
<accession>A0A1F7IJC7</accession>